<dbReference type="GO" id="GO:0005737">
    <property type="term" value="C:cytoplasm"/>
    <property type="evidence" value="ECO:0007669"/>
    <property type="project" value="InterPro"/>
</dbReference>
<dbReference type="InterPro" id="IPR000014">
    <property type="entry name" value="PAS"/>
</dbReference>
<dbReference type="InterPro" id="IPR001067">
    <property type="entry name" value="Nuc_translocat"/>
</dbReference>
<dbReference type="PANTHER" id="PTHR23043:SF17">
    <property type="entry name" value="PROTEIN SIMILAR"/>
    <property type="match status" value="1"/>
</dbReference>
<evidence type="ECO:0000256" key="4">
    <source>
        <dbReference type="ARBA" id="ARBA00023125"/>
    </source>
</evidence>
<dbReference type="SUPFAM" id="SSF47459">
    <property type="entry name" value="HLH, helix-loop-helix DNA-binding domain"/>
    <property type="match status" value="1"/>
</dbReference>
<proteinExistence type="predicted"/>
<dbReference type="GO" id="GO:0005667">
    <property type="term" value="C:transcription regulator complex"/>
    <property type="evidence" value="ECO:0007669"/>
    <property type="project" value="InterPro"/>
</dbReference>
<dbReference type="Pfam" id="PF14598">
    <property type="entry name" value="PAS_11"/>
    <property type="match status" value="1"/>
</dbReference>
<dbReference type="Pfam" id="PF23171">
    <property type="entry name" value="bHLH_HIF1A"/>
    <property type="match status" value="1"/>
</dbReference>
<keyword evidence="11" id="KW-1185">Reference proteome</keyword>
<dbReference type="Proteomes" id="UP001151699">
    <property type="component" value="Chromosome X"/>
</dbReference>
<dbReference type="OrthoDB" id="6021714at2759"/>
<dbReference type="GO" id="GO:0046983">
    <property type="term" value="F:protein dimerization activity"/>
    <property type="evidence" value="ECO:0007669"/>
    <property type="project" value="InterPro"/>
</dbReference>
<dbReference type="FunFam" id="3.30.450.20:FF:000101">
    <property type="entry name" value="Similar, isoform B"/>
    <property type="match status" value="1"/>
</dbReference>
<keyword evidence="4" id="KW-0238">DNA-binding</keyword>
<feature type="domain" description="PAS" evidence="8">
    <location>
        <begin position="104"/>
        <end position="161"/>
    </location>
</feature>
<feature type="domain" description="BHLH" evidence="9">
    <location>
        <begin position="20"/>
        <end position="73"/>
    </location>
</feature>
<feature type="region of interest" description="Disordered" evidence="7">
    <location>
        <begin position="1"/>
        <end position="28"/>
    </location>
</feature>
<dbReference type="EMBL" id="WJQU01000003">
    <property type="protein sequence ID" value="KAJ6638075.1"/>
    <property type="molecule type" value="Genomic_DNA"/>
</dbReference>
<dbReference type="GO" id="GO:0045944">
    <property type="term" value="P:positive regulation of transcription by RNA polymerase II"/>
    <property type="evidence" value="ECO:0007669"/>
    <property type="project" value="UniProtKB-ARBA"/>
</dbReference>
<reference evidence="10" key="1">
    <citation type="submission" date="2022-07" db="EMBL/GenBank/DDBJ databases">
        <authorList>
            <person name="Trinca V."/>
            <person name="Uliana J.V.C."/>
            <person name="Torres T.T."/>
            <person name="Ward R.J."/>
            <person name="Monesi N."/>
        </authorList>
    </citation>
    <scope>NUCLEOTIDE SEQUENCE</scope>
    <source>
        <strain evidence="10">HSMRA1968</strain>
        <tissue evidence="10">Whole embryos</tissue>
    </source>
</reference>
<dbReference type="PANTHER" id="PTHR23043">
    <property type="entry name" value="HYPOXIA-INDUCIBLE FACTOR 1 ALPHA"/>
    <property type="match status" value="1"/>
</dbReference>
<dbReference type="PROSITE" id="PS50112">
    <property type="entry name" value="PAS"/>
    <property type="match status" value="2"/>
</dbReference>
<dbReference type="GO" id="GO:0000981">
    <property type="term" value="F:DNA-binding transcription factor activity, RNA polymerase II-specific"/>
    <property type="evidence" value="ECO:0007669"/>
    <property type="project" value="TreeGrafter"/>
</dbReference>
<comment type="caution">
    <text evidence="10">The sequence shown here is derived from an EMBL/GenBank/DDBJ whole genome shotgun (WGS) entry which is preliminary data.</text>
</comment>
<comment type="subcellular location">
    <subcellularLocation>
        <location evidence="1">Nucleus</location>
    </subcellularLocation>
</comment>
<dbReference type="InterPro" id="IPR013767">
    <property type="entry name" value="PAS_fold"/>
</dbReference>
<dbReference type="InterPro" id="IPR035965">
    <property type="entry name" value="PAS-like_dom_sf"/>
</dbReference>
<feature type="compositionally biased region" description="Basic and acidic residues" evidence="7">
    <location>
        <begin position="12"/>
        <end position="28"/>
    </location>
</feature>
<dbReference type="CDD" id="cd00130">
    <property type="entry name" value="PAS"/>
    <property type="match status" value="2"/>
</dbReference>
<keyword evidence="5" id="KW-0804">Transcription</keyword>
<evidence type="ECO:0000256" key="1">
    <source>
        <dbReference type="ARBA" id="ARBA00004123"/>
    </source>
</evidence>
<evidence type="ECO:0000313" key="10">
    <source>
        <dbReference type="EMBL" id="KAJ6638075.1"/>
    </source>
</evidence>
<protein>
    <submittedName>
        <fullName evidence="10">Protein similar</fullName>
    </submittedName>
</protein>
<dbReference type="Gene3D" id="3.30.450.20">
    <property type="entry name" value="PAS domain"/>
    <property type="match status" value="2"/>
</dbReference>
<evidence type="ECO:0000256" key="2">
    <source>
        <dbReference type="ARBA" id="ARBA00022737"/>
    </source>
</evidence>
<dbReference type="Gene3D" id="4.10.280.10">
    <property type="entry name" value="Helix-loop-helix DNA-binding domain"/>
    <property type="match status" value="1"/>
</dbReference>
<evidence type="ECO:0000256" key="6">
    <source>
        <dbReference type="ARBA" id="ARBA00023242"/>
    </source>
</evidence>
<evidence type="ECO:0000259" key="9">
    <source>
        <dbReference type="PROSITE" id="PS50888"/>
    </source>
</evidence>
<keyword evidence="6" id="KW-0539">Nucleus</keyword>
<feature type="domain" description="PAS" evidence="8">
    <location>
        <begin position="247"/>
        <end position="292"/>
    </location>
</feature>
<dbReference type="InterPro" id="IPR036638">
    <property type="entry name" value="HLH_DNA-bd_sf"/>
</dbReference>
<dbReference type="PRINTS" id="PR00785">
    <property type="entry name" value="NCTRNSLOCATR"/>
</dbReference>
<dbReference type="AlphaFoldDB" id="A0A9Q0MVU1"/>
<dbReference type="Pfam" id="PF00989">
    <property type="entry name" value="PAS"/>
    <property type="match status" value="1"/>
</dbReference>
<dbReference type="SMART" id="SM00091">
    <property type="entry name" value="PAS"/>
    <property type="match status" value="2"/>
</dbReference>
<evidence type="ECO:0000256" key="7">
    <source>
        <dbReference type="SAM" id="MobiDB-lite"/>
    </source>
</evidence>
<dbReference type="GO" id="GO:0000977">
    <property type="term" value="F:RNA polymerase II transcription regulatory region sequence-specific DNA binding"/>
    <property type="evidence" value="ECO:0007669"/>
    <property type="project" value="TreeGrafter"/>
</dbReference>
<dbReference type="GO" id="GO:0071456">
    <property type="term" value="P:cellular response to hypoxia"/>
    <property type="evidence" value="ECO:0007669"/>
    <property type="project" value="TreeGrafter"/>
</dbReference>
<gene>
    <name evidence="10" type="primary">sima_1</name>
    <name evidence="10" type="ORF">Bhyg_10808</name>
</gene>
<organism evidence="10 11">
    <name type="scientific">Pseudolycoriella hygida</name>
    <dbReference type="NCBI Taxonomy" id="35572"/>
    <lineage>
        <taxon>Eukaryota</taxon>
        <taxon>Metazoa</taxon>
        <taxon>Ecdysozoa</taxon>
        <taxon>Arthropoda</taxon>
        <taxon>Hexapoda</taxon>
        <taxon>Insecta</taxon>
        <taxon>Pterygota</taxon>
        <taxon>Neoptera</taxon>
        <taxon>Endopterygota</taxon>
        <taxon>Diptera</taxon>
        <taxon>Nematocera</taxon>
        <taxon>Sciaroidea</taxon>
        <taxon>Sciaridae</taxon>
        <taxon>Pseudolycoriella</taxon>
    </lineage>
</organism>
<evidence type="ECO:0000256" key="3">
    <source>
        <dbReference type="ARBA" id="ARBA00023015"/>
    </source>
</evidence>
<name>A0A9Q0MVU1_9DIPT</name>
<dbReference type="GO" id="GO:0005634">
    <property type="term" value="C:nucleus"/>
    <property type="evidence" value="ECO:0007669"/>
    <property type="project" value="UniProtKB-SubCell"/>
</dbReference>
<dbReference type="InterPro" id="IPR011598">
    <property type="entry name" value="bHLH_dom"/>
</dbReference>
<accession>A0A9Q0MVU1</accession>
<dbReference type="SMART" id="SM00353">
    <property type="entry name" value="HLH"/>
    <property type="match status" value="1"/>
</dbReference>
<sequence length="305" mass="34650">MRILENWTPESRPAKRNNEKRKEKSRDAARCRRSRETEIFTDLASILPLRSEEVEQLDKASVMRLSIAYLKIRDMLEFFPANPIDKVTRLDESIANGDQFENLVMQAVDGFLLVLSADGDIIFVSENVSDILGIQQIDVIGQQIWDYSHQCDHDELRDILNGRRDCANEKDGVANSHHTIFLRLKCTLTSRGRSVNIKSASYKVIQLTGHTAVKNDKRQLIVIGRAVPHPSNIEIPLGINTFLTKHSLDMKFTYVDEKMSSVLGYESEDLMGKSLFEFQHGEDSASLMKSFKSDSSKCTMCKCNC</sequence>
<dbReference type="SUPFAM" id="SSF55785">
    <property type="entry name" value="PYP-like sensor domain (PAS domain)"/>
    <property type="match status" value="2"/>
</dbReference>
<evidence type="ECO:0000313" key="11">
    <source>
        <dbReference type="Proteomes" id="UP001151699"/>
    </source>
</evidence>
<keyword evidence="2" id="KW-0677">Repeat</keyword>
<dbReference type="PROSITE" id="PS50888">
    <property type="entry name" value="BHLH"/>
    <property type="match status" value="1"/>
</dbReference>
<keyword evidence="3" id="KW-0805">Transcription regulation</keyword>
<evidence type="ECO:0000256" key="5">
    <source>
        <dbReference type="ARBA" id="ARBA00023163"/>
    </source>
</evidence>
<evidence type="ECO:0000259" key="8">
    <source>
        <dbReference type="PROSITE" id="PS50112"/>
    </source>
</evidence>